<dbReference type="SUPFAM" id="SSF48452">
    <property type="entry name" value="TPR-like"/>
    <property type="match status" value="4"/>
</dbReference>
<feature type="repeat" description="TPR" evidence="1">
    <location>
        <begin position="193"/>
        <end position="226"/>
    </location>
</feature>
<gene>
    <name evidence="3" type="ORF">H6G24_32765</name>
</gene>
<dbReference type="Pfam" id="PF13176">
    <property type="entry name" value="TPR_7"/>
    <property type="match status" value="1"/>
</dbReference>
<keyword evidence="1" id="KW-0802">TPR repeat</keyword>
<dbReference type="SMART" id="SM00028">
    <property type="entry name" value="TPR"/>
    <property type="match status" value="14"/>
</dbReference>
<feature type="repeat" description="TPR" evidence="1">
    <location>
        <begin position="417"/>
        <end position="450"/>
    </location>
</feature>
<keyword evidence="4" id="KW-1185">Reference proteome</keyword>
<organism evidence="3 4">
    <name type="scientific">Calothrix parietina FACHB-288</name>
    <dbReference type="NCBI Taxonomy" id="2692896"/>
    <lineage>
        <taxon>Bacteria</taxon>
        <taxon>Bacillati</taxon>
        <taxon>Cyanobacteriota</taxon>
        <taxon>Cyanophyceae</taxon>
        <taxon>Nostocales</taxon>
        <taxon>Calotrichaceae</taxon>
        <taxon>Calothrix</taxon>
    </lineage>
</organism>
<dbReference type="InterPro" id="IPR019734">
    <property type="entry name" value="TPR_rpt"/>
</dbReference>
<accession>A0ABR8ANB9</accession>
<dbReference type="PROSITE" id="PS50005">
    <property type="entry name" value="TPR"/>
    <property type="match status" value="5"/>
</dbReference>
<dbReference type="Pfam" id="PF13181">
    <property type="entry name" value="TPR_8"/>
    <property type="match status" value="1"/>
</dbReference>
<dbReference type="EMBL" id="JACJQH010000079">
    <property type="protein sequence ID" value="MBD2200186.1"/>
    <property type="molecule type" value="Genomic_DNA"/>
</dbReference>
<dbReference type="Gene3D" id="1.25.40.10">
    <property type="entry name" value="Tetratricopeptide repeat domain"/>
    <property type="match status" value="4"/>
</dbReference>
<name>A0ABR8ANB9_9CYAN</name>
<proteinExistence type="predicted"/>
<feature type="repeat" description="TPR" evidence="1">
    <location>
        <begin position="454"/>
        <end position="487"/>
    </location>
</feature>
<protein>
    <submittedName>
        <fullName evidence="3">CHAT domain-containing protein</fullName>
    </submittedName>
</protein>
<dbReference type="InterPro" id="IPR024983">
    <property type="entry name" value="CHAT_dom"/>
</dbReference>
<evidence type="ECO:0000313" key="4">
    <source>
        <dbReference type="Proteomes" id="UP000658514"/>
    </source>
</evidence>
<comment type="caution">
    <text evidence="3">The sequence shown here is derived from an EMBL/GenBank/DDBJ whole genome shotgun (WGS) entry which is preliminary data.</text>
</comment>
<evidence type="ECO:0000259" key="2">
    <source>
        <dbReference type="Pfam" id="PF12770"/>
    </source>
</evidence>
<feature type="repeat" description="TPR" evidence="1">
    <location>
        <begin position="604"/>
        <end position="637"/>
    </location>
</feature>
<reference evidence="3 4" key="1">
    <citation type="journal article" date="2020" name="ISME J.">
        <title>Comparative genomics reveals insights into cyanobacterial evolution and habitat adaptation.</title>
        <authorList>
            <person name="Chen M.Y."/>
            <person name="Teng W.K."/>
            <person name="Zhao L."/>
            <person name="Hu C.X."/>
            <person name="Zhou Y.K."/>
            <person name="Han B.P."/>
            <person name="Song L.R."/>
            <person name="Shu W.S."/>
        </authorList>
    </citation>
    <scope>NUCLEOTIDE SEQUENCE [LARGE SCALE GENOMIC DNA]</scope>
    <source>
        <strain evidence="3 4">FACHB-288</strain>
    </source>
</reference>
<feature type="repeat" description="TPR" evidence="1">
    <location>
        <begin position="41"/>
        <end position="74"/>
    </location>
</feature>
<dbReference type="RefSeq" id="WP_190550742.1">
    <property type="nucleotide sequence ID" value="NZ_CAWPNO010000116.1"/>
</dbReference>
<dbReference type="Proteomes" id="UP000658514">
    <property type="component" value="Unassembled WGS sequence"/>
</dbReference>
<feature type="domain" description="CHAT" evidence="2">
    <location>
        <begin position="971"/>
        <end position="1252"/>
    </location>
</feature>
<evidence type="ECO:0000256" key="1">
    <source>
        <dbReference type="PROSITE-ProRule" id="PRU00339"/>
    </source>
</evidence>
<dbReference type="PANTHER" id="PTHR10098:SF108">
    <property type="entry name" value="TETRATRICOPEPTIDE REPEAT PROTEIN 28"/>
    <property type="match status" value="1"/>
</dbReference>
<sequence>MKKIYIGALAILGTFAIAVPSAKPVSLYVSQVMHNSRKAEADRLFNLGEQQIKSNQPKAALESFQKALPIYQQIGERLAEGNTHKSIGNAYIFLKDYPQALTHQEQALSIAREIKNPDLEARALLNLGIIYFNSPQGNIVKAIDFYQQSLAIARSSQNQEIEQKALSTVKTTIELLEKNLVNARDTKDKRREIDILVSLGNAYTAVGDNSKAIAPFEQAVVIARELKDTQLEIAILQSQGQALARITSSYLQGKNFTAAIKHAQESIAIARKIKDPKLEIIGLGFLASTYTLMGNLQQAVKIQEEQQKIFEKNEAPWVALMYGREHVLLCNNYDLLNEYNKAIVCYRNGITISQEYQKETNSEVKAGNRIAEFKHLLGLGILYQKISQNRESITLLESAYVIYPQIKNDSSLTRFQNTILQLLGTNYLEIGETDKALEFFQQIVDSTDNISDKITAHTSLGLAFLSKSKYNIGLENFNKAIQIAQDSKNPFFELAAYQGIGNAYASIASIDESIKYQEKVLEMVKKYSNCTNQNNSHSKSNKDFFSQQIILCPSFQRMEVQTLTFLGSLYTRATSEKYDFNLGVKYINQGLELAKKFKFADEEATALRYLGSANSGQGNWKTAIQYYEQVLALDRESTNTNNYLQWNSKADLLQTLAIQYAASGNLDKAFQIQRNADSLLQKNPHSNPHTLAISRSQAGFLYFLTKDNKKAEKLLSEAIDKYDSILDSGIGNKDANRVQFFDSYLGTYQTLVEVLLAQNKKEDALEISERSRARILAKLLANSSSNSKNSDFTTQTPKISWTQIQQIAKQQNATLVHYQIVYDILRVIPSSAKNKKPQVPATKILIWVVQPNGEIKFHQSNLTQLLQNQTSLETLVKNTLESIPSMPTNANPDNRTRGNNQLTFKKGDRVKFKADRLKDNAWIVVAVNDNNTLTVRQPSYPPGVTSTYPITDVKEKIGENGSQSSANAKNEYLQELYRLLIEPIAKDLPTQEDARVVFIPQQELFAVPFPSLQDSQGKYLIEKHTILTSPSIQVLQLTHEQRQRVPGSAKDVLLVGNPIMPKIAKKPGEAPQPLNQLPGTEDEVKAIAPLFQAKPLIGKEATKNAILPMLPKARIIHFATHGILDDLRGLGSAIALTPYGNDNGLLTAEEIFDLKLNAELVVISACNTGKGRITGDGVIGLSRSLMNAGVKSVLVTLWEVPDKSTTPLMTEFYRNLQQNKFDKAKSLRKAMLTMIQKDFSPNDWAAFNLIGNAE</sequence>
<dbReference type="Pfam" id="PF12770">
    <property type="entry name" value="CHAT"/>
    <property type="match status" value="1"/>
</dbReference>
<evidence type="ECO:0000313" key="3">
    <source>
        <dbReference type="EMBL" id="MBD2200186.1"/>
    </source>
</evidence>
<dbReference type="InterPro" id="IPR011990">
    <property type="entry name" value="TPR-like_helical_dom_sf"/>
</dbReference>
<dbReference type="PANTHER" id="PTHR10098">
    <property type="entry name" value="RAPSYN-RELATED"/>
    <property type="match status" value="1"/>
</dbReference>
<dbReference type="Pfam" id="PF13424">
    <property type="entry name" value="TPR_12"/>
    <property type="match status" value="1"/>
</dbReference>